<feature type="compositionally biased region" description="Pro residues" evidence="1">
    <location>
        <begin position="559"/>
        <end position="578"/>
    </location>
</feature>
<dbReference type="GeneID" id="13442161"/>
<feature type="region of interest" description="Disordered" evidence="1">
    <location>
        <begin position="106"/>
        <end position="126"/>
    </location>
</feature>
<dbReference type="InterPro" id="IPR055256">
    <property type="entry name" value="KH_1_KHDC4/BBP-like"/>
</dbReference>
<feature type="region of interest" description="Disordered" evidence="1">
    <location>
        <begin position="1"/>
        <end position="73"/>
    </location>
</feature>
<feature type="compositionally biased region" description="Basic and acidic residues" evidence="1">
    <location>
        <begin position="300"/>
        <end position="332"/>
    </location>
</feature>
<feature type="compositionally biased region" description="Low complexity" evidence="1">
    <location>
        <begin position="579"/>
        <end position="622"/>
    </location>
</feature>
<feature type="compositionally biased region" description="Basic and acidic residues" evidence="1">
    <location>
        <begin position="718"/>
        <end position="736"/>
    </location>
</feature>
<protein>
    <submittedName>
        <fullName evidence="3">Plasmodium vivax PV1H14060_P, related</fullName>
    </submittedName>
</protein>
<dbReference type="PANTHER" id="PTHR48125:SF10">
    <property type="entry name" value="OS12G0136300 PROTEIN"/>
    <property type="match status" value="1"/>
</dbReference>
<evidence type="ECO:0000313" key="3">
    <source>
        <dbReference type="EMBL" id="CBZ54230.1"/>
    </source>
</evidence>
<gene>
    <name evidence="4" type="ORF">BN1204_046620</name>
    <name evidence="3" type="ORF">NCLIV_046620</name>
</gene>
<dbReference type="AlphaFoldDB" id="F0VLV2"/>
<dbReference type="InterPro" id="IPR036612">
    <property type="entry name" value="KH_dom_type_1_sf"/>
</dbReference>
<dbReference type="VEuPathDB" id="ToxoDB:NCLIV_046620"/>
<name>F0VLV2_NEOCL</name>
<dbReference type="EMBL" id="FR823391">
    <property type="protein sequence ID" value="CBZ54230.1"/>
    <property type="molecule type" value="Genomic_DNA"/>
</dbReference>
<organism evidence="3 5">
    <name type="scientific">Neospora caninum (strain Liverpool)</name>
    <dbReference type="NCBI Taxonomy" id="572307"/>
    <lineage>
        <taxon>Eukaryota</taxon>
        <taxon>Sar</taxon>
        <taxon>Alveolata</taxon>
        <taxon>Apicomplexa</taxon>
        <taxon>Conoidasida</taxon>
        <taxon>Coccidia</taxon>
        <taxon>Eucoccidiorida</taxon>
        <taxon>Eimeriorina</taxon>
        <taxon>Sarcocystidae</taxon>
        <taxon>Neospora</taxon>
    </lineage>
</organism>
<dbReference type="PANTHER" id="PTHR48125">
    <property type="entry name" value="LP07818P1"/>
    <property type="match status" value="1"/>
</dbReference>
<feature type="compositionally biased region" description="Low complexity" evidence="1">
    <location>
        <begin position="22"/>
        <end position="44"/>
    </location>
</feature>
<dbReference type="RefSeq" id="XP_003884261.1">
    <property type="nucleotide sequence ID" value="XM_003884212.1"/>
</dbReference>
<evidence type="ECO:0000313" key="4">
    <source>
        <dbReference type="EMBL" id="CEL68932.1"/>
    </source>
</evidence>
<evidence type="ECO:0000256" key="1">
    <source>
        <dbReference type="SAM" id="MobiDB-lite"/>
    </source>
</evidence>
<feature type="region of interest" description="Disordered" evidence="1">
    <location>
        <begin position="697"/>
        <end position="785"/>
    </location>
</feature>
<proteinExistence type="predicted"/>
<reference evidence="4" key="4">
    <citation type="journal article" date="2015" name="PLoS ONE">
        <title>Comprehensive Evaluation of Toxoplasma gondii VEG and Neospora caninum LIV Genomes with Tachyzoite Stage Transcriptome and Proteome Defines Novel Transcript Features.</title>
        <authorList>
            <person name="Ramaprasad A."/>
            <person name="Mourier T."/>
            <person name="Naeem R."/>
            <person name="Malas T.B."/>
            <person name="Moussa E."/>
            <person name="Panigrahi A."/>
            <person name="Vermont S.J."/>
            <person name="Otto T.D."/>
            <person name="Wastling J."/>
            <person name="Pain A."/>
        </authorList>
    </citation>
    <scope>NUCLEOTIDE SEQUENCE</scope>
    <source>
        <strain evidence="4">Liverpool</strain>
    </source>
</reference>
<reference evidence="3" key="2">
    <citation type="submission" date="2011-03" db="EMBL/GenBank/DDBJ databases">
        <title>Comparative genomics and transcriptomics of Neospora caninum and Toxoplasma gondii.</title>
        <authorList>
            <person name="Reid A.J."/>
            <person name="Sohal A."/>
            <person name="Harris D."/>
            <person name="Quail M."/>
            <person name="Sanders M."/>
            <person name="Berriman M."/>
            <person name="Wastling J.M."/>
            <person name="Pain A."/>
        </authorList>
    </citation>
    <scope>NUCLEOTIDE SEQUENCE</scope>
    <source>
        <strain evidence="3">Liverpool</strain>
    </source>
</reference>
<feature type="compositionally biased region" description="Low complexity" evidence="1">
    <location>
        <begin position="52"/>
        <end position="73"/>
    </location>
</feature>
<feature type="compositionally biased region" description="Low complexity" evidence="1">
    <location>
        <begin position="488"/>
        <end position="516"/>
    </location>
</feature>
<reference evidence="5" key="3">
    <citation type="journal article" date="2012" name="PLoS Pathog.">
        <title>Comparative genomics of the apicomplexan parasites Toxoplasma gondii and Neospora caninum: Coccidia differing in host range and transmission strategy.</title>
        <authorList>
            <person name="Reid A.J."/>
            <person name="Vermont S.J."/>
            <person name="Cotton J.A."/>
            <person name="Harris D."/>
            <person name="Hill-Cawthorne G.A."/>
            <person name="Konen-Waisman S."/>
            <person name="Latham S.M."/>
            <person name="Mourier T."/>
            <person name="Norton R."/>
            <person name="Quail M.A."/>
            <person name="Sanders M."/>
            <person name="Shanmugam D."/>
            <person name="Sohal A."/>
            <person name="Wasmuth J.D."/>
            <person name="Brunk B."/>
            <person name="Grigg M.E."/>
            <person name="Howard J.C."/>
            <person name="Parkinson J."/>
            <person name="Roos D.S."/>
            <person name="Trees A.J."/>
            <person name="Berriman M."/>
            <person name="Pain A."/>
            <person name="Wastling J.M."/>
        </authorList>
    </citation>
    <scope>NUCLEOTIDE SEQUENCE [LARGE SCALE GENOMIC DNA]</scope>
    <source>
        <strain evidence="5">Liverpool</strain>
    </source>
</reference>
<reference evidence="3" key="1">
    <citation type="submission" date="2011-02" db="EMBL/GenBank/DDBJ databases">
        <authorList>
            <person name="Aslett M."/>
        </authorList>
    </citation>
    <scope>NUCLEOTIDE SEQUENCE</scope>
    <source>
        <strain evidence="3">Liverpool</strain>
    </source>
</reference>
<dbReference type="EMBL" id="LN714485">
    <property type="protein sequence ID" value="CEL68932.1"/>
    <property type="molecule type" value="Genomic_DNA"/>
</dbReference>
<feature type="region of interest" description="Disordered" evidence="1">
    <location>
        <begin position="559"/>
        <end position="654"/>
    </location>
</feature>
<dbReference type="eggNOG" id="ENOG502S8A2">
    <property type="taxonomic scope" value="Eukaryota"/>
</dbReference>
<feature type="region of interest" description="Disordered" evidence="1">
    <location>
        <begin position="277"/>
        <end position="332"/>
    </location>
</feature>
<feature type="region of interest" description="Disordered" evidence="1">
    <location>
        <begin position="467"/>
        <end position="544"/>
    </location>
</feature>
<evidence type="ECO:0000313" key="5">
    <source>
        <dbReference type="Proteomes" id="UP000007494"/>
    </source>
</evidence>
<sequence>MYAPSGLAPGAAEGRAPSAPVSSGLLGPSQQLQQLQQLFSSQQPANFPSFFPSVPGAAASATPAPGLSLSPPAQSSFFPTAGVAQPPSGEPAHAVYPHMPFGAEQAGRDPGAGVKTQGERGGSGEEAVRAAQEQLSKLQHLFAAGQGVAGQNGTSRFREDERGARARGDAVGVAGSADGAGRGQGEDGTTGRMAVFIDYPAAAFSLVPEDVRNFLSVFGTVKQVSLSRRRAAADVLISPAAAVDACVKELNETFLPGFGVLRVSPLAARGPPIEELLPASTADPLAPPGVGKAAPAEAPPGRREPDEARFDRREAKAKGDSRKGDEDRRREGRKQVCRLELVGLFTYEPEFDVTRALLGEHNGNISYIMDQTQHKVDLSIKGKAVNEAPVAERLHLSLSSDDAEAYEKALNMAEDLLQSVCEQFVAFCRSKHLPPPVTATFRRHQYEQQPDGSLTYLGVTERAPVWLGSSPSHSSSNRGGSSPPPLASSPTSSMAPPASMAPAGLSGPPAASALLPGGAGAQMSSSAPVAGLPGPGSPSNGASAGLPAASLLAAPHLAPMPHPLPHPGGLPLPGPLGHPHPVGLPALSSPSGAGPAPHGALGHLPHPGATPGAPGALLAHPAHVSRPPHLDPLAGPHPLGLPHPHGVSHLAPPPGSFLPPGALAPHPFGVGPHPAPGGVLVPPGLGDFAAAMEAALAASGAGGRAPGNRREGRRSRSRERGSRERGGRERDKRDGQYRGGSPAASRRGRGASGRGPSSGRGGRGGSAGRGDSARGRGSVGRGEGR</sequence>
<dbReference type="Gene3D" id="3.30.1370.10">
    <property type="entry name" value="K Homology domain, type 1"/>
    <property type="match status" value="1"/>
</dbReference>
<feature type="region of interest" description="Disordered" evidence="1">
    <location>
        <begin position="162"/>
        <end position="186"/>
    </location>
</feature>
<dbReference type="GO" id="GO:0003723">
    <property type="term" value="F:RNA binding"/>
    <property type="evidence" value="ECO:0007669"/>
    <property type="project" value="InterPro"/>
</dbReference>
<feature type="domain" description="KHDC4/BBP-like KH-domain type I" evidence="2">
    <location>
        <begin position="348"/>
        <end position="418"/>
    </location>
</feature>
<feature type="compositionally biased region" description="Low complexity" evidence="1">
    <location>
        <begin position="631"/>
        <end position="650"/>
    </location>
</feature>
<dbReference type="OMA" id="GPHLAPM"/>
<dbReference type="Pfam" id="PF22675">
    <property type="entry name" value="KH-I_KHDC4-BBP"/>
    <property type="match status" value="1"/>
</dbReference>
<dbReference type="OrthoDB" id="348808at2759"/>
<keyword evidence="5" id="KW-1185">Reference proteome</keyword>
<feature type="compositionally biased region" description="Gly residues" evidence="1">
    <location>
        <begin position="750"/>
        <end position="768"/>
    </location>
</feature>
<dbReference type="InParanoid" id="F0VLV2"/>
<accession>F0VLV2</accession>
<evidence type="ECO:0000259" key="2">
    <source>
        <dbReference type="Pfam" id="PF22675"/>
    </source>
</evidence>
<dbReference type="Proteomes" id="UP000007494">
    <property type="component" value="Chromosome X"/>
</dbReference>
<feature type="compositionally biased region" description="Low complexity" evidence="1">
    <location>
        <begin position="468"/>
        <end position="481"/>
    </location>
</feature>